<accession>H0XR24</accession>
<proteinExistence type="inferred from homology"/>
<evidence type="ECO:0000259" key="7">
    <source>
        <dbReference type="Pfam" id="PF08444"/>
    </source>
</evidence>
<evidence type="ECO:0000259" key="6">
    <source>
        <dbReference type="Pfam" id="PF06021"/>
    </source>
</evidence>
<sequence length="302" mass="34685">MILLNNSQKLLTLYKSLARNIPESLKVYGSVYYINHGNPFNMEVLVDSWPEYQTVIVRPQKQEMTDDMDLYRNVYRIFTKVPQKVPDVLENHEVINWGQIFRIQGCQESLGEGIRAVAFSKSVRVKYLKAILYITDDILKLKVCNKSKAGSSCKAGPREDEHESGDPNFKFSRLDVSHAGLVNASWRPGRNERSLRYIQECLQKLPAYCLLGPDGVPVSWVGLESSCEAGMAYTVERYQSTGKVTQLIRSYMKYLRQKTIPFYATVLEENEKAHRSLMHHDFFAAACGWHQWICYPPEISSL</sequence>
<dbReference type="AlphaFoldDB" id="H0XR24"/>
<evidence type="ECO:0000256" key="4">
    <source>
        <dbReference type="RuleBase" id="RU368002"/>
    </source>
</evidence>
<dbReference type="GO" id="GO:0047946">
    <property type="term" value="F:glutamine N-acyltransferase activity"/>
    <property type="evidence" value="ECO:0007669"/>
    <property type="project" value="TreeGrafter"/>
</dbReference>
<organism evidence="8 9">
    <name type="scientific">Otolemur garnettii</name>
    <name type="common">Small-eared galago</name>
    <name type="synonym">Garnett's greater bushbaby</name>
    <dbReference type="NCBI Taxonomy" id="30611"/>
    <lineage>
        <taxon>Eukaryota</taxon>
        <taxon>Metazoa</taxon>
        <taxon>Chordata</taxon>
        <taxon>Craniata</taxon>
        <taxon>Vertebrata</taxon>
        <taxon>Euteleostomi</taxon>
        <taxon>Mammalia</taxon>
        <taxon>Eutheria</taxon>
        <taxon>Euarchontoglires</taxon>
        <taxon>Primates</taxon>
        <taxon>Strepsirrhini</taxon>
        <taxon>Lorisiformes</taxon>
        <taxon>Galagidae</taxon>
        <taxon>Otolemur</taxon>
    </lineage>
</organism>
<dbReference type="EMBL" id="AAQR03172220">
    <property type="status" value="NOT_ANNOTATED_CDS"/>
    <property type="molecule type" value="Genomic_DNA"/>
</dbReference>
<dbReference type="EC" id="2.3.1.-" evidence="4"/>
<dbReference type="PANTHER" id="PTHR15298">
    <property type="entry name" value="L-COA N-ACYLTRANSFERASE-RELATED"/>
    <property type="match status" value="1"/>
</dbReference>
<dbReference type="PANTHER" id="PTHR15298:SF7">
    <property type="entry name" value="GLYCINE N-ACYLTRANSFERASE-LIKE PROTEIN 1"/>
    <property type="match status" value="1"/>
</dbReference>
<evidence type="ECO:0000313" key="9">
    <source>
        <dbReference type="Proteomes" id="UP000005225"/>
    </source>
</evidence>
<reference evidence="8" key="2">
    <citation type="submission" date="2025-08" db="UniProtKB">
        <authorList>
            <consortium name="Ensembl"/>
        </authorList>
    </citation>
    <scope>IDENTIFICATION</scope>
</reference>
<protein>
    <recommendedName>
        <fullName evidence="4">Glycine N-acyltransferase-like protein</fullName>
        <ecNumber evidence="4">2.3.1.-</ecNumber>
    </recommendedName>
</protein>
<dbReference type="InterPro" id="IPR010313">
    <property type="entry name" value="Glycine_N-acyltransferase"/>
</dbReference>
<dbReference type="STRING" id="30611.ENSOGAP00000018566"/>
<evidence type="ECO:0000256" key="2">
    <source>
        <dbReference type="ARBA" id="ARBA00022679"/>
    </source>
</evidence>
<evidence type="ECO:0000256" key="1">
    <source>
        <dbReference type="ARBA" id="ARBA00009110"/>
    </source>
</evidence>
<name>H0XR24_OTOGA</name>
<feature type="domain" description="Glycine N-acyltransferase C-terminal" evidence="7">
    <location>
        <begin position="209"/>
        <end position="296"/>
    </location>
</feature>
<evidence type="ECO:0000256" key="3">
    <source>
        <dbReference type="ARBA" id="ARBA00023315"/>
    </source>
</evidence>
<dbReference type="FunCoup" id="H0XR24">
    <property type="interactions" value="5"/>
</dbReference>
<dbReference type="InterPro" id="IPR015938">
    <property type="entry name" value="Glycine_N-acyltransferase_N"/>
</dbReference>
<dbReference type="GO" id="GO:0047961">
    <property type="term" value="F:glycine N-acyltransferase activity"/>
    <property type="evidence" value="ECO:0007669"/>
    <property type="project" value="InterPro"/>
</dbReference>
<feature type="domain" description="Glycine N-acyltransferase N-terminal" evidence="6">
    <location>
        <begin position="1"/>
        <end position="206"/>
    </location>
</feature>
<dbReference type="InterPro" id="IPR016181">
    <property type="entry name" value="Acyl_CoA_acyltransferase"/>
</dbReference>
<reference evidence="9" key="1">
    <citation type="submission" date="2011-03" db="EMBL/GenBank/DDBJ databases">
        <title>Version 3 of the genome sequence of Otolemur garnettii (Bushbaby).</title>
        <authorList>
            <consortium name="The Broad Institute Genome Sequencing Platform"/>
            <person name="Di Palma F."/>
            <person name="Johnson J."/>
            <person name="Lander E.S."/>
            <person name="Lindblad-Toh K."/>
            <person name="Jaffe D.B."/>
            <person name="Gnerre S."/>
            <person name="MacCallum I."/>
            <person name="Przybylski D."/>
            <person name="Ribeiro F.J."/>
            <person name="Burton J.N."/>
            <person name="Walker B.J."/>
            <person name="Sharpe T."/>
            <person name="Hall G."/>
        </authorList>
    </citation>
    <scope>NUCLEOTIDE SEQUENCE [LARGE SCALE GENOMIC DNA]</scope>
</reference>
<reference evidence="8" key="3">
    <citation type="submission" date="2025-09" db="UniProtKB">
        <authorList>
            <consortium name="Ensembl"/>
        </authorList>
    </citation>
    <scope>IDENTIFICATION</scope>
</reference>
<dbReference type="Pfam" id="PF08444">
    <property type="entry name" value="Gly_acyl_tr_C"/>
    <property type="match status" value="1"/>
</dbReference>
<evidence type="ECO:0000313" key="8">
    <source>
        <dbReference type="Ensembl" id="ENSOGAP00000018566.1"/>
    </source>
</evidence>
<feature type="compositionally biased region" description="Basic and acidic residues" evidence="5">
    <location>
        <begin position="156"/>
        <end position="165"/>
    </location>
</feature>
<dbReference type="Proteomes" id="UP000005225">
    <property type="component" value="Unassembled WGS sequence"/>
</dbReference>
<dbReference type="Pfam" id="PF06021">
    <property type="entry name" value="Gly_acyl_tr_N"/>
    <property type="match status" value="1"/>
</dbReference>
<dbReference type="Gene3D" id="3.40.630.30">
    <property type="match status" value="1"/>
</dbReference>
<dbReference type="OMA" id="LPAYCML"/>
<dbReference type="GO" id="GO:0005739">
    <property type="term" value="C:mitochondrion"/>
    <property type="evidence" value="ECO:0007669"/>
    <property type="project" value="InterPro"/>
</dbReference>
<evidence type="ECO:0000256" key="5">
    <source>
        <dbReference type="SAM" id="MobiDB-lite"/>
    </source>
</evidence>
<dbReference type="HOGENOM" id="CLU_060336_0_0_1"/>
<feature type="region of interest" description="Disordered" evidence="5">
    <location>
        <begin position="148"/>
        <end position="167"/>
    </location>
</feature>
<dbReference type="GO" id="GO:0006541">
    <property type="term" value="P:glutamine metabolic process"/>
    <property type="evidence" value="ECO:0007669"/>
    <property type="project" value="TreeGrafter"/>
</dbReference>
<comment type="similarity">
    <text evidence="1 4">Belongs to the glycine N-acyltransferase family.</text>
</comment>
<dbReference type="SUPFAM" id="SSF55729">
    <property type="entry name" value="Acyl-CoA N-acyltransferases (Nat)"/>
    <property type="match status" value="1"/>
</dbReference>
<dbReference type="InterPro" id="IPR013652">
    <property type="entry name" value="Glycine_N-acyltransferase_C"/>
</dbReference>
<keyword evidence="2 4" id="KW-0808">Transferase</keyword>
<dbReference type="eggNOG" id="ENOG502QVT5">
    <property type="taxonomic scope" value="Eukaryota"/>
</dbReference>
<keyword evidence="9" id="KW-1185">Reference proteome</keyword>
<dbReference type="InParanoid" id="H0XR24"/>
<dbReference type="GeneTree" id="ENSGT00950000183133"/>
<keyword evidence="3 4" id="KW-0012">Acyltransferase</keyword>
<dbReference type="Ensembl" id="ENSOGAT00000028834.1">
    <property type="protein sequence ID" value="ENSOGAP00000018566.1"/>
    <property type="gene ID" value="ENSOGAG00000029931.1"/>
</dbReference>